<gene>
    <name evidence="1" type="ORF">TNCT_610941</name>
</gene>
<protein>
    <submittedName>
        <fullName evidence="1">Uncharacterized protein</fullName>
    </submittedName>
</protein>
<evidence type="ECO:0000313" key="1">
    <source>
        <dbReference type="EMBL" id="GFQ71987.1"/>
    </source>
</evidence>
<dbReference type="EMBL" id="BMAO01031052">
    <property type="protein sequence ID" value="GFQ71987.1"/>
    <property type="molecule type" value="Genomic_DNA"/>
</dbReference>
<organism evidence="1 2">
    <name type="scientific">Trichonephila clavata</name>
    <name type="common">Joro spider</name>
    <name type="synonym">Nephila clavata</name>
    <dbReference type="NCBI Taxonomy" id="2740835"/>
    <lineage>
        <taxon>Eukaryota</taxon>
        <taxon>Metazoa</taxon>
        <taxon>Ecdysozoa</taxon>
        <taxon>Arthropoda</taxon>
        <taxon>Chelicerata</taxon>
        <taxon>Arachnida</taxon>
        <taxon>Araneae</taxon>
        <taxon>Araneomorphae</taxon>
        <taxon>Entelegynae</taxon>
        <taxon>Araneoidea</taxon>
        <taxon>Nephilidae</taxon>
        <taxon>Trichonephila</taxon>
    </lineage>
</organism>
<proteinExistence type="predicted"/>
<dbReference type="OrthoDB" id="6643566at2759"/>
<dbReference type="Proteomes" id="UP000887116">
    <property type="component" value="Unassembled WGS sequence"/>
</dbReference>
<reference evidence="1" key="1">
    <citation type="submission" date="2020-07" db="EMBL/GenBank/DDBJ databases">
        <title>Multicomponent nature underlies the extraordinary mechanical properties of spider dragline silk.</title>
        <authorList>
            <person name="Kono N."/>
            <person name="Nakamura H."/>
            <person name="Mori M."/>
            <person name="Yoshida Y."/>
            <person name="Ohtoshi R."/>
            <person name="Malay A.D."/>
            <person name="Moran D.A.P."/>
            <person name="Tomita M."/>
            <person name="Numata K."/>
            <person name="Arakawa K."/>
        </authorList>
    </citation>
    <scope>NUCLEOTIDE SEQUENCE</scope>
</reference>
<accession>A0A8X6HDF1</accession>
<keyword evidence="2" id="KW-1185">Reference proteome</keyword>
<evidence type="ECO:0000313" key="2">
    <source>
        <dbReference type="Proteomes" id="UP000887116"/>
    </source>
</evidence>
<name>A0A8X6HDF1_TRICU</name>
<sequence>MLFVTGAAKSTPIAAMEAQSQIEPLEVHREKSALCFWERSRRINKYWESYQRATDRLYDPENTYNLLSETIHKIWYHPWRTCPTKYISGLFLTST</sequence>
<comment type="caution">
    <text evidence="1">The sequence shown here is derived from an EMBL/GenBank/DDBJ whole genome shotgun (WGS) entry which is preliminary data.</text>
</comment>
<dbReference type="AlphaFoldDB" id="A0A8X6HDF1"/>